<evidence type="ECO:0000313" key="1">
    <source>
        <dbReference type="EMBL" id="KKN47001.1"/>
    </source>
</evidence>
<proteinExistence type="predicted"/>
<dbReference type="AlphaFoldDB" id="A0A0F9TDD1"/>
<sequence>MSITNLLVISEESKADGKYAYLEEAGTDDLPVFDLIPEFSFVEKQDYAVLKSSFNTGMVLRRSVITTKTRVFTLRWKNANKVENDRLVELYRSRRGGAAALWFKPVNSDTYVRVRFREDSFTHNRKSYDKYFVRFDFIELL</sequence>
<comment type="caution">
    <text evidence="1">The sequence shown here is derived from an EMBL/GenBank/DDBJ whole genome shotgun (WGS) entry which is preliminary data.</text>
</comment>
<accession>A0A0F9TDD1</accession>
<protein>
    <submittedName>
        <fullName evidence="1">Uncharacterized protein</fullName>
    </submittedName>
</protein>
<organism evidence="1">
    <name type="scientific">marine sediment metagenome</name>
    <dbReference type="NCBI Taxonomy" id="412755"/>
    <lineage>
        <taxon>unclassified sequences</taxon>
        <taxon>metagenomes</taxon>
        <taxon>ecological metagenomes</taxon>
    </lineage>
</organism>
<dbReference type="EMBL" id="LAZR01001300">
    <property type="protein sequence ID" value="KKN47001.1"/>
    <property type="molecule type" value="Genomic_DNA"/>
</dbReference>
<gene>
    <name evidence="1" type="ORF">LCGC14_0667410</name>
</gene>
<reference evidence="1" key="1">
    <citation type="journal article" date="2015" name="Nature">
        <title>Complex archaea that bridge the gap between prokaryotes and eukaryotes.</title>
        <authorList>
            <person name="Spang A."/>
            <person name="Saw J.H."/>
            <person name="Jorgensen S.L."/>
            <person name="Zaremba-Niedzwiedzka K."/>
            <person name="Martijn J."/>
            <person name="Lind A.E."/>
            <person name="van Eijk R."/>
            <person name="Schleper C."/>
            <person name="Guy L."/>
            <person name="Ettema T.J."/>
        </authorList>
    </citation>
    <scope>NUCLEOTIDE SEQUENCE</scope>
</reference>
<name>A0A0F9TDD1_9ZZZZ</name>